<dbReference type="InterPro" id="IPR006140">
    <property type="entry name" value="D-isomer_DH_NAD-bd"/>
</dbReference>
<dbReference type="Pfam" id="PF00389">
    <property type="entry name" value="2-Hacid_dh"/>
    <property type="match status" value="1"/>
</dbReference>
<dbReference type="InterPro" id="IPR006139">
    <property type="entry name" value="D-isomer_2_OHA_DH_cat_dom"/>
</dbReference>
<dbReference type="EMBL" id="CP091430">
    <property type="protein sequence ID" value="UVI30725.1"/>
    <property type="molecule type" value="Genomic_DNA"/>
</dbReference>
<gene>
    <name evidence="7" type="ORF">L1F29_02250</name>
</gene>
<dbReference type="SUPFAM" id="SSF52283">
    <property type="entry name" value="Formate/glycerate dehydrogenase catalytic domain-like"/>
    <property type="match status" value="1"/>
</dbReference>
<dbReference type="InterPro" id="IPR036291">
    <property type="entry name" value="NAD(P)-bd_dom_sf"/>
</dbReference>
<organism evidence="7 8">
    <name type="scientific">Paenibacillus spongiae</name>
    <dbReference type="NCBI Taxonomy" id="2909671"/>
    <lineage>
        <taxon>Bacteria</taxon>
        <taxon>Bacillati</taxon>
        <taxon>Bacillota</taxon>
        <taxon>Bacilli</taxon>
        <taxon>Bacillales</taxon>
        <taxon>Paenibacillaceae</taxon>
        <taxon>Paenibacillus</taxon>
    </lineage>
</organism>
<evidence type="ECO:0000259" key="5">
    <source>
        <dbReference type="Pfam" id="PF00389"/>
    </source>
</evidence>
<name>A0ABY5SB19_9BACL</name>
<feature type="domain" description="D-isomer specific 2-hydroxyacid dehydrogenase catalytic" evidence="5">
    <location>
        <begin position="21"/>
        <end position="311"/>
    </location>
</feature>
<keyword evidence="8" id="KW-1185">Reference proteome</keyword>
<evidence type="ECO:0000256" key="2">
    <source>
        <dbReference type="ARBA" id="ARBA00023002"/>
    </source>
</evidence>
<evidence type="ECO:0000256" key="1">
    <source>
        <dbReference type="ARBA" id="ARBA00005854"/>
    </source>
</evidence>
<dbReference type="PANTHER" id="PTHR43761">
    <property type="entry name" value="D-ISOMER SPECIFIC 2-HYDROXYACID DEHYDROGENASE FAMILY PROTEIN (AFU_ORTHOLOGUE AFUA_1G13630)"/>
    <property type="match status" value="1"/>
</dbReference>
<dbReference type="PANTHER" id="PTHR43761:SF1">
    <property type="entry name" value="D-ISOMER SPECIFIC 2-HYDROXYACID DEHYDROGENASE CATALYTIC DOMAIN-CONTAINING PROTEIN-RELATED"/>
    <property type="match status" value="1"/>
</dbReference>
<sequence length="328" mass="35506">MKRKAVLITAMGKQTFTAGQLARLEAAGDIVFHQALDPIPPDELALLLKDADVAGLTPRSVPVIDEAAFGGLPKLRGIAVFATGVDYIDLEWLEERGIALANLPEYSTVSVAEHAIGMLLTLSRRIHLSQDRVRGRVPAGTSVKGWELRGKTIGLIGLGRIGSHVAGIAAAFGMRVLGCDPRPGRGSGITMVGLQELLVSSDIVSLHYPSSWKSAHSFGASELGQMKRGAILINVSRSALVEEEAVVAAIEQGRLRGYAVDDRFSLANERAQRQIEEGRILQTGHTAWYSEEVIERGYEAWVDNVIGLLKDDSRHRTAMKGGRNRDDE</sequence>
<evidence type="ECO:0000256" key="3">
    <source>
        <dbReference type="ARBA" id="ARBA00023027"/>
    </source>
</evidence>
<reference evidence="7" key="1">
    <citation type="submission" date="2022-01" db="EMBL/GenBank/DDBJ databases">
        <title>Paenibacillus spongiae sp. nov., isolated from marine sponge.</title>
        <authorList>
            <person name="Li Z."/>
            <person name="Zhang M."/>
        </authorList>
    </citation>
    <scope>NUCLEOTIDE SEQUENCE</scope>
    <source>
        <strain evidence="7">PHS-Z3</strain>
    </source>
</reference>
<evidence type="ECO:0000256" key="4">
    <source>
        <dbReference type="RuleBase" id="RU003719"/>
    </source>
</evidence>
<comment type="similarity">
    <text evidence="1 4">Belongs to the D-isomer specific 2-hydroxyacid dehydrogenase family.</text>
</comment>
<proteinExistence type="inferred from homology"/>
<keyword evidence="2 4" id="KW-0560">Oxidoreductase</keyword>
<protein>
    <recommendedName>
        <fullName evidence="9">Hydroxyacid dehydrogenase</fullName>
    </recommendedName>
</protein>
<dbReference type="Proteomes" id="UP001057877">
    <property type="component" value="Chromosome"/>
</dbReference>
<evidence type="ECO:0000313" key="7">
    <source>
        <dbReference type="EMBL" id="UVI30725.1"/>
    </source>
</evidence>
<feature type="domain" description="D-isomer specific 2-hydroxyacid dehydrogenase NAD-binding" evidence="6">
    <location>
        <begin position="116"/>
        <end position="262"/>
    </location>
</feature>
<accession>A0ABY5SB19</accession>
<evidence type="ECO:0008006" key="9">
    <source>
        <dbReference type="Google" id="ProtNLM"/>
    </source>
</evidence>
<dbReference type="RefSeq" id="WP_258386790.1">
    <property type="nucleotide sequence ID" value="NZ_CP091430.1"/>
</dbReference>
<dbReference type="Pfam" id="PF02826">
    <property type="entry name" value="2-Hacid_dh_C"/>
    <property type="match status" value="1"/>
</dbReference>
<evidence type="ECO:0000259" key="6">
    <source>
        <dbReference type="Pfam" id="PF02826"/>
    </source>
</evidence>
<dbReference type="Gene3D" id="3.40.50.720">
    <property type="entry name" value="NAD(P)-binding Rossmann-like Domain"/>
    <property type="match status" value="2"/>
</dbReference>
<dbReference type="SUPFAM" id="SSF51735">
    <property type="entry name" value="NAD(P)-binding Rossmann-fold domains"/>
    <property type="match status" value="1"/>
</dbReference>
<keyword evidence="3" id="KW-0520">NAD</keyword>
<evidence type="ECO:0000313" key="8">
    <source>
        <dbReference type="Proteomes" id="UP001057877"/>
    </source>
</evidence>
<dbReference type="InterPro" id="IPR050418">
    <property type="entry name" value="D-iso_2-hydroxyacid_DH_PdxB"/>
</dbReference>